<evidence type="ECO:0000313" key="7">
    <source>
        <dbReference type="Proteomes" id="UP000269883"/>
    </source>
</evidence>
<evidence type="ECO:0000256" key="3">
    <source>
        <dbReference type="ARBA" id="ARBA00023004"/>
    </source>
</evidence>
<dbReference type="NCBIfam" id="NF040864">
    <property type="entry name" value="HgcB_ferredoxin"/>
    <property type="match status" value="1"/>
</dbReference>
<dbReference type="PANTHER" id="PTHR43687:SF4">
    <property type="entry name" value="BLR5484 PROTEIN"/>
    <property type="match status" value="1"/>
</dbReference>
<evidence type="ECO:0000313" key="6">
    <source>
        <dbReference type="EMBL" id="BBD08720.1"/>
    </source>
</evidence>
<proteinExistence type="predicted"/>
<dbReference type="SUPFAM" id="SSF54862">
    <property type="entry name" value="4Fe-4S ferredoxins"/>
    <property type="match status" value="1"/>
</dbReference>
<evidence type="ECO:0000259" key="5">
    <source>
        <dbReference type="PROSITE" id="PS51379"/>
    </source>
</evidence>
<dbReference type="InterPro" id="IPR050572">
    <property type="entry name" value="Fe-S_Ferredoxin"/>
</dbReference>
<reference evidence="6 7" key="1">
    <citation type="journal article" date="2018" name="Sci. Adv.">
        <title>Multi-heme cytochromes provide a pathway for survival in energy-limited environments.</title>
        <authorList>
            <person name="Deng X."/>
            <person name="Dohmae N."/>
            <person name="Nealson K.H."/>
            <person name="Hashimoto K."/>
            <person name="Okamoto A."/>
        </authorList>
    </citation>
    <scope>NUCLEOTIDE SEQUENCE [LARGE SCALE GENOMIC DNA]</scope>
    <source>
        <strain evidence="6 7">IS5</strain>
    </source>
</reference>
<keyword evidence="2" id="KW-0479">Metal-binding</keyword>
<dbReference type="PROSITE" id="PS51379">
    <property type="entry name" value="4FE4S_FER_2"/>
    <property type="match status" value="2"/>
</dbReference>
<dbReference type="PROSITE" id="PS00198">
    <property type="entry name" value="4FE4S_FER_1"/>
    <property type="match status" value="1"/>
</dbReference>
<evidence type="ECO:0000256" key="2">
    <source>
        <dbReference type="ARBA" id="ARBA00022723"/>
    </source>
</evidence>
<name>A0A2Z6AZU4_9BACT</name>
<dbReference type="GO" id="GO:0051539">
    <property type="term" value="F:4 iron, 4 sulfur cluster binding"/>
    <property type="evidence" value="ECO:0007669"/>
    <property type="project" value="UniProtKB-KW"/>
</dbReference>
<dbReference type="GO" id="GO:0046872">
    <property type="term" value="F:metal ion binding"/>
    <property type="evidence" value="ECO:0007669"/>
    <property type="project" value="UniProtKB-KW"/>
</dbReference>
<evidence type="ECO:0000256" key="4">
    <source>
        <dbReference type="ARBA" id="ARBA00023014"/>
    </source>
</evidence>
<protein>
    <submittedName>
        <fullName evidence="6">4Fe-4S ferredoxin</fullName>
    </submittedName>
</protein>
<dbReference type="EMBL" id="AP017378">
    <property type="protein sequence ID" value="BBD08720.1"/>
    <property type="molecule type" value="Genomic_DNA"/>
</dbReference>
<dbReference type="AlphaFoldDB" id="A0A2Z6AZU4"/>
<dbReference type="InterPro" id="IPR017896">
    <property type="entry name" value="4Fe4S_Fe-S-bd"/>
</dbReference>
<evidence type="ECO:0000256" key="1">
    <source>
        <dbReference type="ARBA" id="ARBA00022485"/>
    </source>
</evidence>
<dbReference type="KEGG" id="dfl:DFE_1994"/>
<accession>A0A2Z6AZU4</accession>
<organism evidence="6 7">
    <name type="scientific">Desulfovibrio ferrophilus</name>
    <dbReference type="NCBI Taxonomy" id="241368"/>
    <lineage>
        <taxon>Bacteria</taxon>
        <taxon>Pseudomonadati</taxon>
        <taxon>Thermodesulfobacteriota</taxon>
        <taxon>Desulfovibrionia</taxon>
        <taxon>Desulfovibrionales</taxon>
        <taxon>Desulfovibrionaceae</taxon>
        <taxon>Desulfovibrio</taxon>
    </lineage>
</organism>
<keyword evidence="3" id="KW-0408">Iron</keyword>
<dbReference type="Proteomes" id="UP000269883">
    <property type="component" value="Chromosome"/>
</dbReference>
<dbReference type="InterPro" id="IPR017900">
    <property type="entry name" value="4Fe4S_Fe_S_CS"/>
</dbReference>
<keyword evidence="4" id="KW-0411">Iron-sulfur</keyword>
<feature type="domain" description="4Fe-4S ferredoxin-type" evidence="5">
    <location>
        <begin position="32"/>
        <end position="61"/>
    </location>
</feature>
<dbReference type="Gene3D" id="3.30.70.20">
    <property type="match status" value="1"/>
</dbReference>
<dbReference type="PANTHER" id="PTHR43687">
    <property type="entry name" value="ADENYLYLSULFATE REDUCTASE, BETA SUBUNIT"/>
    <property type="match status" value="1"/>
</dbReference>
<sequence length="113" mass="11735">MQKVHAVWDESKTLSCAGESGMKDFRYLDGVATLKYDAEACVGCGSCTTVCPHGVFELQGKKAVIVDGDGCMECGACAMNCAPGAITVTPGVGCAAYIIQTWLPWTKNAGGCC</sequence>
<keyword evidence="7" id="KW-1185">Reference proteome</keyword>
<dbReference type="Pfam" id="PF13237">
    <property type="entry name" value="Fer4_10"/>
    <property type="match status" value="1"/>
</dbReference>
<feature type="domain" description="4Fe-4S ferredoxin-type" evidence="5">
    <location>
        <begin position="62"/>
        <end position="91"/>
    </location>
</feature>
<keyword evidence="1" id="KW-0004">4Fe-4S</keyword>
<gene>
    <name evidence="6" type="ORF">DFE_1994</name>
</gene>